<dbReference type="GO" id="GO:0016787">
    <property type="term" value="F:hydrolase activity"/>
    <property type="evidence" value="ECO:0007669"/>
    <property type="project" value="UniProtKB-KW"/>
</dbReference>
<dbReference type="InterPro" id="IPR037522">
    <property type="entry name" value="HD_GYP_dom"/>
</dbReference>
<dbReference type="EMBL" id="CP011393">
    <property type="protein sequence ID" value="ANE40947.1"/>
    <property type="molecule type" value="Genomic_DNA"/>
</dbReference>
<evidence type="ECO:0000259" key="1">
    <source>
        <dbReference type="PROSITE" id="PS51832"/>
    </source>
</evidence>
<gene>
    <name evidence="2" type="ORF">JM64_02230</name>
</gene>
<dbReference type="InterPro" id="IPR003607">
    <property type="entry name" value="HD/PDEase_dom"/>
</dbReference>
<evidence type="ECO:0000313" key="3">
    <source>
        <dbReference type="Proteomes" id="UP000077096"/>
    </source>
</evidence>
<dbReference type="Gene3D" id="1.10.3210.10">
    <property type="entry name" value="Hypothetical protein af1432"/>
    <property type="match status" value="1"/>
</dbReference>
<reference evidence="2 3" key="1">
    <citation type="submission" date="2014-08" db="EMBL/GenBank/DDBJ databases">
        <title>Fervidobacterium pennivorans DYC genome.</title>
        <authorList>
            <person name="Wushke S."/>
        </authorList>
    </citation>
    <scope>NUCLEOTIDE SEQUENCE [LARGE SCALE GENOMIC DNA]</scope>
    <source>
        <strain evidence="2 3">DYC</strain>
    </source>
</reference>
<dbReference type="SMART" id="SM00471">
    <property type="entry name" value="HDc"/>
    <property type="match status" value="1"/>
</dbReference>
<dbReference type="CDD" id="cd00077">
    <property type="entry name" value="HDc"/>
    <property type="match status" value="1"/>
</dbReference>
<dbReference type="OrthoDB" id="49429at2"/>
<evidence type="ECO:0000313" key="2">
    <source>
        <dbReference type="EMBL" id="ANE40947.1"/>
    </source>
</evidence>
<dbReference type="PROSITE" id="PS51832">
    <property type="entry name" value="HD_GYP"/>
    <property type="match status" value="1"/>
</dbReference>
<accession>A0A172T1S6</accession>
<dbReference type="Pfam" id="PF13487">
    <property type="entry name" value="HD_5"/>
    <property type="match status" value="1"/>
</dbReference>
<keyword evidence="2" id="KW-0378">Hydrolase</keyword>
<dbReference type="PATRIC" id="fig|93466.3.peg.497"/>
<dbReference type="SUPFAM" id="SSF109604">
    <property type="entry name" value="HD-domain/PDEase-like"/>
    <property type="match status" value="1"/>
</dbReference>
<dbReference type="PANTHER" id="PTHR45228">
    <property type="entry name" value="CYCLIC DI-GMP PHOSPHODIESTERASE TM_0186-RELATED"/>
    <property type="match status" value="1"/>
</dbReference>
<dbReference type="AlphaFoldDB" id="A0A172T1S6"/>
<dbReference type="KEGG" id="fng:JM64_02230"/>
<sequence>MLPEELVKLFKEAFGKEPICEDSSIGICISKENGYIVIRENGKLLAQFEDNEYDYGFILQYYAKKAGLFAPQDKQMEELLRSLFVNIIVLTEVEDKNGFSHSQRVAKLAEEFARYLGWDESNIQELRNHAFLHDVGKIAIEQLMLYSPTRLRTFEAHYEDHPTMGTIYLTIHESLWKYIPTVRHHHERWDGKGFPDKLKGEEIPYFARIIAVLNYYDEVTNFVSADWDSEIKTPQQALKEIKSLAGTFFDPTIVEQFVNFMRDVYNINVQ</sequence>
<feature type="domain" description="HD-GYP" evidence="1">
    <location>
        <begin position="76"/>
        <end position="270"/>
    </location>
</feature>
<dbReference type="PANTHER" id="PTHR45228:SF4">
    <property type="entry name" value="LIPOPROTEIN"/>
    <property type="match status" value="1"/>
</dbReference>
<protein>
    <submittedName>
        <fullName evidence="2">Phosphohydrolase</fullName>
    </submittedName>
</protein>
<dbReference type="Proteomes" id="UP000077096">
    <property type="component" value="Chromosome"/>
</dbReference>
<dbReference type="InterPro" id="IPR052020">
    <property type="entry name" value="Cyclic_di-GMP/3'3'-cGAMP_PDE"/>
</dbReference>
<organism evidence="2 3">
    <name type="scientific">Fervidobacterium pennivorans</name>
    <dbReference type="NCBI Taxonomy" id="93466"/>
    <lineage>
        <taxon>Bacteria</taxon>
        <taxon>Thermotogati</taxon>
        <taxon>Thermotogota</taxon>
        <taxon>Thermotogae</taxon>
        <taxon>Thermotogales</taxon>
        <taxon>Fervidobacteriaceae</taxon>
        <taxon>Fervidobacterium</taxon>
    </lineage>
</organism>
<proteinExistence type="predicted"/>
<name>A0A172T1S6_FERPE</name>